<sequence>MKTIITTVTAAVLGMVMTTAVLADHHGAPRTSALELYFCSFADGKDMGDLKKVAAGWDKWVDSNFTESYNAYILSPVLINGADFPYDSLWLGVAENQQAMGKVMDDWSAKGGEWQQKFDAASKCDSHALLTSMEVRPYDKLGQAGYLQVSACQFKSGAGFAELAAADKKWNAWMDKNAMPGGIYRWIPGVGAQRADKSDFYGVYVAESLADRGQAHDMMMAGGFQVWNSLYDGISDCDNPRVWSAQPAGGVTAQ</sequence>
<organism evidence="2 3">
    <name type="scientific">gamma proteobacterium HTCC2207</name>
    <dbReference type="NCBI Taxonomy" id="314287"/>
    <lineage>
        <taxon>Bacteria</taxon>
        <taxon>Pseudomonadati</taxon>
        <taxon>Pseudomonadota</taxon>
        <taxon>Gammaproteobacteria</taxon>
        <taxon>Cellvibrionales</taxon>
        <taxon>Porticoccaceae</taxon>
        <taxon>SAR92 clade</taxon>
    </lineage>
</organism>
<evidence type="ECO:0000313" key="3">
    <source>
        <dbReference type="Proteomes" id="UP000005555"/>
    </source>
</evidence>
<dbReference type="AlphaFoldDB" id="Q1YUA5"/>
<reference evidence="2 3" key="1">
    <citation type="submission" date="2006-03" db="EMBL/GenBank/DDBJ databases">
        <authorList>
            <person name="Giovannoni S.J."/>
            <person name="Cho J.-C."/>
            <person name="Ferriera S."/>
            <person name="Johnson J."/>
            <person name="Kravitz S."/>
            <person name="Halpern A."/>
            <person name="Remington K."/>
            <person name="Beeson K."/>
            <person name="Tran B."/>
            <person name="Rogers Y.-H."/>
            <person name="Friedman R."/>
            <person name="Venter J.C."/>
        </authorList>
    </citation>
    <scope>NUCLEOTIDE SEQUENCE [LARGE SCALE GENOMIC DNA]</scope>
    <source>
        <strain evidence="2 3">HTCC2207</strain>
    </source>
</reference>
<keyword evidence="1" id="KW-0732">Signal</keyword>
<dbReference type="Proteomes" id="UP000005555">
    <property type="component" value="Unassembled WGS sequence"/>
</dbReference>
<feature type="signal peptide" evidence="1">
    <location>
        <begin position="1"/>
        <end position="23"/>
    </location>
</feature>
<gene>
    <name evidence="2" type="ORF">GB2207_10091</name>
</gene>
<comment type="caution">
    <text evidence="2">The sequence shown here is derived from an EMBL/GenBank/DDBJ whole genome shotgun (WGS) entry which is preliminary data.</text>
</comment>
<proteinExistence type="predicted"/>
<name>Q1YUA5_9GAMM</name>
<protein>
    <submittedName>
        <fullName evidence="2">Uncharacterized protein</fullName>
    </submittedName>
</protein>
<evidence type="ECO:0000313" key="2">
    <source>
        <dbReference type="EMBL" id="EAS48153.1"/>
    </source>
</evidence>
<evidence type="ECO:0000256" key="1">
    <source>
        <dbReference type="SAM" id="SignalP"/>
    </source>
</evidence>
<feature type="chain" id="PRO_5004197822" evidence="1">
    <location>
        <begin position="24"/>
        <end position="254"/>
    </location>
</feature>
<dbReference type="EMBL" id="AAPI01000001">
    <property type="protein sequence ID" value="EAS48153.1"/>
    <property type="molecule type" value="Genomic_DNA"/>
</dbReference>
<accession>Q1YUA5</accession>
<dbReference type="HOGENOM" id="CLU_1093064_0_0_6"/>
<keyword evidence="3" id="KW-1185">Reference proteome</keyword>
<dbReference type="OrthoDB" id="5736506at2"/>
<dbReference type="STRING" id="314287.GB2207_10091"/>